<name>A0ABP0GZW1_CLALP</name>
<reference evidence="3 4" key="1">
    <citation type="submission" date="2024-02" db="EMBL/GenBank/DDBJ databases">
        <authorList>
            <person name="Daric V."/>
            <person name="Darras S."/>
        </authorList>
    </citation>
    <scope>NUCLEOTIDE SEQUENCE [LARGE SCALE GENOMIC DNA]</scope>
</reference>
<evidence type="ECO:0000313" key="4">
    <source>
        <dbReference type="Proteomes" id="UP001642483"/>
    </source>
</evidence>
<comment type="caution">
    <text evidence="3">The sequence shown here is derived from an EMBL/GenBank/DDBJ whole genome shotgun (WGS) entry which is preliminary data.</text>
</comment>
<proteinExistence type="predicted"/>
<dbReference type="PANTHER" id="PTHR21727:SF0">
    <property type="entry name" value="MRNA (2'-O-METHYLADENOSINE-N(6)-)-METHYLTRANSFERASE"/>
    <property type="match status" value="1"/>
</dbReference>
<dbReference type="Pfam" id="PF12237">
    <property type="entry name" value="PCIF1_WW"/>
    <property type="match status" value="1"/>
</dbReference>
<evidence type="ECO:0000256" key="1">
    <source>
        <dbReference type="SAM" id="MobiDB-lite"/>
    </source>
</evidence>
<keyword evidence="4" id="KW-1185">Reference proteome</keyword>
<dbReference type="EMBL" id="CAWYQH010000163">
    <property type="protein sequence ID" value="CAK8697187.1"/>
    <property type="molecule type" value="Genomic_DNA"/>
</dbReference>
<feature type="region of interest" description="Disordered" evidence="1">
    <location>
        <begin position="1"/>
        <end position="38"/>
    </location>
</feature>
<accession>A0ABP0GZW1</accession>
<dbReference type="InterPro" id="IPR039881">
    <property type="entry name" value="PCIF1-like"/>
</dbReference>
<dbReference type="InterPro" id="IPR022035">
    <property type="entry name" value="PCIF1_WW"/>
</dbReference>
<protein>
    <recommendedName>
        <fullName evidence="2">PCIF1 WW domain-containing protein</fullName>
    </recommendedName>
</protein>
<sequence length="563" mass="65191">MEALDVHENNENFKEHSPLSETRSSDLDPSTSQTAKRKFAEIETNNSPQDTKLFKTEKFWDFSLESDVVVMEGAPCIFLPPIPEVEFFRFNLVKQMRDEYQDICKQNEGIDAPQESFNRWLLERKITDKGTDPILPTACCNDVSPAMFREIIHDVPIRISKIKSCSDARRQLFRYGEAAKHMIESRNLSLESRKVVKWHIEDTLSWLRKEQNAVLTDYLNRLAHIRRQCGPHLVEAARFSVENICKKMYFIAQENAKKLLDKHHAVLRLYKIDVPAPLQPSGKLCPVKPVPMLCATPMLTNSITQVAIKGTVSLTYNANTLRINHRYLEKLEQLYRCSCKDDPTMQLFLPRVWCLLRRYQTFFGPNQYEGIMLHGALPTQVFQCLHDTFGVTMECFASPLNCFYKHYSSAFADTDTYFGSSGPILQFFPVRGSFEANAPFVEELMEAMVDHFEKLLKQSNEPLSFIVFVPEWRDPTPVALLRMENSAFKRKQVLIPAFEHEYRSGLHHAAPQKEVYHKAVHGTLIFFLQNDPGFELWGPTQQRLRKLITAFKPVARHHNRQQD</sequence>
<gene>
    <name evidence="3" type="ORF">CVLEPA_LOCUS30454</name>
</gene>
<evidence type="ECO:0000313" key="3">
    <source>
        <dbReference type="EMBL" id="CAK8697187.1"/>
    </source>
</evidence>
<evidence type="ECO:0000259" key="2">
    <source>
        <dbReference type="Pfam" id="PF12237"/>
    </source>
</evidence>
<dbReference type="PANTHER" id="PTHR21727">
    <property type="entry name" value="PHOSPHORYLATED CTD INTERACTING FACTOR 1"/>
    <property type="match status" value="1"/>
</dbReference>
<feature type="compositionally biased region" description="Basic and acidic residues" evidence="1">
    <location>
        <begin position="1"/>
        <end position="26"/>
    </location>
</feature>
<organism evidence="3 4">
    <name type="scientific">Clavelina lepadiformis</name>
    <name type="common">Light-bulb sea squirt</name>
    <name type="synonym">Ascidia lepadiformis</name>
    <dbReference type="NCBI Taxonomy" id="159417"/>
    <lineage>
        <taxon>Eukaryota</taxon>
        <taxon>Metazoa</taxon>
        <taxon>Chordata</taxon>
        <taxon>Tunicata</taxon>
        <taxon>Ascidiacea</taxon>
        <taxon>Aplousobranchia</taxon>
        <taxon>Clavelinidae</taxon>
        <taxon>Clavelina</taxon>
    </lineage>
</organism>
<feature type="domain" description="PCIF1 WW" evidence="2">
    <location>
        <begin position="330"/>
        <end position="505"/>
    </location>
</feature>
<dbReference type="Proteomes" id="UP001642483">
    <property type="component" value="Unassembled WGS sequence"/>
</dbReference>